<proteinExistence type="predicted"/>
<feature type="compositionally biased region" description="Basic and acidic residues" evidence="1">
    <location>
        <begin position="7"/>
        <end position="17"/>
    </location>
</feature>
<accession>A0AAV7UMD0</accession>
<keyword evidence="3" id="KW-1185">Reference proteome</keyword>
<evidence type="ECO:0000256" key="1">
    <source>
        <dbReference type="SAM" id="MobiDB-lite"/>
    </source>
</evidence>
<reference evidence="2" key="1">
    <citation type="journal article" date="2022" name="bioRxiv">
        <title>Sequencing and chromosome-scale assembly of the giantPleurodeles waltlgenome.</title>
        <authorList>
            <person name="Brown T."/>
            <person name="Elewa A."/>
            <person name="Iarovenko S."/>
            <person name="Subramanian E."/>
            <person name="Araus A.J."/>
            <person name="Petzold A."/>
            <person name="Susuki M."/>
            <person name="Suzuki K.-i.T."/>
            <person name="Hayashi T."/>
            <person name="Toyoda A."/>
            <person name="Oliveira C."/>
            <person name="Osipova E."/>
            <person name="Leigh N.D."/>
            <person name="Simon A."/>
            <person name="Yun M.H."/>
        </authorList>
    </citation>
    <scope>NUCLEOTIDE SEQUENCE</scope>
    <source>
        <strain evidence="2">20211129_DDA</strain>
        <tissue evidence="2">Liver</tissue>
    </source>
</reference>
<sequence length="78" mass="8470">MRRGRGWHVEHKAERKGSGLGDTGRMGLSPQVPAGAVRCIGEPEEGIDLPRVARSCERKRLNIRELAVEPVLSGVAGR</sequence>
<dbReference type="AlphaFoldDB" id="A0AAV7UMD0"/>
<dbReference type="EMBL" id="JANPWB010000005">
    <property type="protein sequence ID" value="KAJ1190003.1"/>
    <property type="molecule type" value="Genomic_DNA"/>
</dbReference>
<organism evidence="2 3">
    <name type="scientific">Pleurodeles waltl</name>
    <name type="common">Iberian ribbed newt</name>
    <dbReference type="NCBI Taxonomy" id="8319"/>
    <lineage>
        <taxon>Eukaryota</taxon>
        <taxon>Metazoa</taxon>
        <taxon>Chordata</taxon>
        <taxon>Craniata</taxon>
        <taxon>Vertebrata</taxon>
        <taxon>Euteleostomi</taxon>
        <taxon>Amphibia</taxon>
        <taxon>Batrachia</taxon>
        <taxon>Caudata</taxon>
        <taxon>Salamandroidea</taxon>
        <taxon>Salamandridae</taxon>
        <taxon>Pleurodelinae</taxon>
        <taxon>Pleurodeles</taxon>
    </lineage>
</organism>
<feature type="region of interest" description="Disordered" evidence="1">
    <location>
        <begin position="1"/>
        <end position="28"/>
    </location>
</feature>
<dbReference type="Proteomes" id="UP001066276">
    <property type="component" value="Chromosome 3_1"/>
</dbReference>
<gene>
    <name evidence="2" type="ORF">NDU88_006743</name>
</gene>
<evidence type="ECO:0000313" key="2">
    <source>
        <dbReference type="EMBL" id="KAJ1190003.1"/>
    </source>
</evidence>
<comment type="caution">
    <text evidence="2">The sequence shown here is derived from an EMBL/GenBank/DDBJ whole genome shotgun (WGS) entry which is preliminary data.</text>
</comment>
<evidence type="ECO:0000313" key="3">
    <source>
        <dbReference type="Proteomes" id="UP001066276"/>
    </source>
</evidence>
<protein>
    <submittedName>
        <fullName evidence="2">Uncharacterized protein</fullName>
    </submittedName>
</protein>
<name>A0AAV7UMD0_PLEWA</name>